<feature type="transmembrane region" description="Helical" evidence="4">
    <location>
        <begin position="637"/>
        <end position="655"/>
    </location>
</feature>
<feature type="binding site" evidence="2">
    <location>
        <begin position="12"/>
        <end position="19"/>
    </location>
    <ligand>
        <name>GTP</name>
        <dbReference type="ChEBI" id="CHEBI:37565"/>
        <label>1</label>
    </ligand>
</feature>
<evidence type="ECO:0000256" key="3">
    <source>
        <dbReference type="PIRSR" id="PIRSR603373-2"/>
    </source>
</evidence>
<dbReference type="eggNOG" id="arCOG00359">
    <property type="taxonomic scope" value="Archaea"/>
</dbReference>
<dbReference type="STRING" id="572478.Vdis_1387"/>
<feature type="binding site" evidence="2">
    <location>
        <begin position="58"/>
        <end position="61"/>
    </location>
    <ligand>
        <name>GTP</name>
        <dbReference type="ChEBI" id="CHEBI:37565"/>
        <label>1</label>
    </ligand>
</feature>
<dbReference type="SUPFAM" id="SSF52540">
    <property type="entry name" value="P-loop containing nucleoside triphosphate hydrolases"/>
    <property type="match status" value="1"/>
</dbReference>
<keyword evidence="4" id="KW-0812">Transmembrane</keyword>
<dbReference type="GO" id="GO:0015093">
    <property type="term" value="F:ferrous iron transmembrane transporter activity"/>
    <property type="evidence" value="ECO:0007669"/>
    <property type="project" value="UniProtKB-UniRule"/>
</dbReference>
<dbReference type="Pfam" id="PF02421">
    <property type="entry name" value="FeoB_N"/>
    <property type="match status" value="1"/>
</dbReference>
<dbReference type="InterPro" id="IPR030389">
    <property type="entry name" value="G_FEOB_dom"/>
</dbReference>
<keyword evidence="3" id="KW-0479">Metal-binding</keyword>
<dbReference type="GO" id="GO:0005886">
    <property type="term" value="C:plasma membrane"/>
    <property type="evidence" value="ECO:0007669"/>
    <property type="project" value="TreeGrafter"/>
</dbReference>
<keyword evidence="2" id="KW-0547">Nucleotide-binding</keyword>
<feature type="transmembrane region" description="Helical" evidence="4">
    <location>
        <begin position="275"/>
        <end position="296"/>
    </location>
</feature>
<dbReference type="Proteomes" id="UP000006681">
    <property type="component" value="Chromosome"/>
</dbReference>
<feature type="domain" description="FeoB-type G" evidence="5">
    <location>
        <begin position="5"/>
        <end position="167"/>
    </location>
</feature>
<keyword evidence="3" id="KW-0460">Magnesium</keyword>
<keyword evidence="7" id="KW-1185">Reference proteome</keyword>
<dbReference type="HOGENOM" id="CLU_013350_3_0_2"/>
<feature type="transmembrane region" description="Helical" evidence="4">
    <location>
        <begin position="440"/>
        <end position="459"/>
    </location>
</feature>
<feature type="transmembrane region" description="Helical" evidence="4">
    <location>
        <begin position="568"/>
        <end position="589"/>
    </location>
</feature>
<dbReference type="Gene3D" id="3.40.50.300">
    <property type="entry name" value="P-loop containing nucleotide triphosphate hydrolases"/>
    <property type="match status" value="1"/>
</dbReference>
<evidence type="ECO:0000259" key="5">
    <source>
        <dbReference type="PROSITE" id="PS51711"/>
    </source>
</evidence>
<feature type="transmembrane region" description="Helical" evidence="4">
    <location>
        <begin position="543"/>
        <end position="561"/>
    </location>
</feature>
<dbReference type="KEGG" id="vdi:Vdis_1387"/>
<dbReference type="OrthoDB" id="85305at2157"/>
<feature type="transmembrane region" description="Helical" evidence="4">
    <location>
        <begin position="601"/>
        <end position="625"/>
    </location>
</feature>
<reference evidence="7" key="2">
    <citation type="journal article" date="2010" name="Stand. Genomic Sci.">
        <title>Complete genome sequence of Vulcanisaeta distributa type strain (IC-017T).</title>
        <authorList>
            <person name="Mavromatis K."/>
            <person name="Sikorski J."/>
            <person name="Pabst E."/>
            <person name="Teshima H."/>
            <person name="Lapidus A."/>
            <person name="Lucas S."/>
            <person name="Nolan M."/>
            <person name="Glavina Del Rio T."/>
            <person name="Cheng J."/>
            <person name="Bruce D."/>
            <person name="Goodwin L."/>
            <person name="Pitluck S."/>
            <person name="Liolios K."/>
            <person name="Ivanova N."/>
            <person name="Mikhailova N."/>
            <person name="Pati A."/>
            <person name="Chen A."/>
            <person name="Palaniappan K."/>
            <person name="Land M."/>
            <person name="Hauser L."/>
            <person name="Chang Y."/>
            <person name="Jeffries C."/>
            <person name="Rohde M."/>
            <person name="Spring S."/>
            <person name="Goker M."/>
            <person name="Wirth R."/>
            <person name="Woyke T."/>
            <person name="Bristow J."/>
            <person name="Eisen J."/>
            <person name="Markowitz V."/>
            <person name="Hugenholtz P."/>
            <person name="Klenk H."/>
            <person name="Kyrpides N."/>
        </authorList>
    </citation>
    <scope>NUCLEOTIDE SEQUENCE [LARGE SCALE GENOMIC DNA]</scope>
    <source>
        <strain evidence="7">DSM 14429 / JCM 11212 / NBRC 100878 / IC-017</strain>
    </source>
</reference>
<dbReference type="GO" id="GO:0005525">
    <property type="term" value="F:GTP binding"/>
    <property type="evidence" value="ECO:0007669"/>
    <property type="project" value="UniProtKB-KW"/>
</dbReference>
<feature type="transmembrane region" description="Helical" evidence="4">
    <location>
        <begin position="411"/>
        <end position="434"/>
    </location>
</feature>
<organism evidence="6 7">
    <name type="scientific">Vulcanisaeta distributa (strain DSM 14429 / JCM 11212 / NBRC 100878 / IC-017)</name>
    <dbReference type="NCBI Taxonomy" id="572478"/>
    <lineage>
        <taxon>Archaea</taxon>
        <taxon>Thermoproteota</taxon>
        <taxon>Thermoprotei</taxon>
        <taxon>Thermoproteales</taxon>
        <taxon>Thermoproteaceae</taxon>
        <taxon>Vulcanisaeta</taxon>
    </lineage>
</organism>
<dbReference type="EMBL" id="CP002100">
    <property type="protein sequence ID" value="ADN50773.1"/>
    <property type="molecule type" value="Genomic_DNA"/>
</dbReference>
<dbReference type="NCBIfam" id="TIGR00231">
    <property type="entry name" value="small_GTP"/>
    <property type="match status" value="1"/>
</dbReference>
<keyword evidence="4" id="KW-1133">Transmembrane helix</keyword>
<keyword evidence="2" id="KW-0342">GTP-binding</keyword>
<dbReference type="InterPro" id="IPR050860">
    <property type="entry name" value="FeoB_GTPase"/>
</dbReference>
<dbReference type="PROSITE" id="PS51711">
    <property type="entry name" value="G_FEOB"/>
    <property type="match status" value="1"/>
</dbReference>
<dbReference type="InterPro" id="IPR003373">
    <property type="entry name" value="Fe2_transport_prot-B"/>
</dbReference>
<evidence type="ECO:0000313" key="7">
    <source>
        <dbReference type="Proteomes" id="UP000006681"/>
    </source>
</evidence>
<feature type="transmembrane region" description="Helical" evidence="4">
    <location>
        <begin position="502"/>
        <end position="523"/>
    </location>
</feature>
<feature type="transmembrane region" description="Helical" evidence="4">
    <location>
        <begin position="343"/>
        <end position="366"/>
    </location>
</feature>
<dbReference type="AlphaFoldDB" id="E1QSI0"/>
<evidence type="ECO:0000256" key="1">
    <source>
        <dbReference type="NCBIfam" id="TIGR00437"/>
    </source>
</evidence>
<evidence type="ECO:0000256" key="2">
    <source>
        <dbReference type="PIRSR" id="PIRSR603373-1"/>
    </source>
</evidence>
<feature type="binding site" evidence="2">
    <location>
        <begin position="118"/>
        <end position="121"/>
    </location>
    <ligand>
        <name>GTP</name>
        <dbReference type="ChEBI" id="CHEBI:37565"/>
        <label>1</label>
    </ligand>
</feature>
<feature type="binding site" evidence="3">
    <location>
        <position position="27"/>
    </location>
    <ligand>
        <name>Mg(2+)</name>
        <dbReference type="ChEBI" id="CHEBI:18420"/>
        <label>2</label>
    </ligand>
</feature>
<dbReference type="InterPro" id="IPR027417">
    <property type="entry name" value="P-loop_NTPase"/>
</dbReference>
<dbReference type="InterPro" id="IPR011642">
    <property type="entry name" value="Gate_dom"/>
</dbReference>
<name>E1QSI0_VULDI</name>
<dbReference type="PANTHER" id="PTHR43185:SF1">
    <property type="entry name" value="FE(2+) TRANSPORTER FEOB"/>
    <property type="match status" value="1"/>
</dbReference>
<sequence>MRDNNIKVLIAGIPNCGKSTIVSELSGVTIRIANYPGTTVSINRVEYNINGIKVSIIDLPGTYSLRANMVDESVAAREILRGDYDGIIVVGSALDPEQTLYLLIQVLELGKPVILVLNMMDLASRRGFQYDIEGLSKALGIPVLPTVAAKGAGLSKLKNMIIKIYELGQGNTHIINYGKLEKYIETLSNTLGISRGLAIEVISDNPVAKEIIGSLLNNDYVRQLIESARREIEDVSSYVAAMRWNVVRSLINRFVIKSGKPSFSKYDELFMNPKYGPIISILLLLFVVAETIFLALEPLVDLLSTALNSLPINDVVGYYVTNELIRSLIIDGVWNGISTLIDFIPYVFGVALLIAFIEDSGLIVRISFPIERWLRRVGIPSRGLIYLIAGSGCNVPAITATKAMPNIRDRVLTALMIPYIPCTARFVIISLIAAAVLPHLMGLVVVLPYAVALIGVIIISSFSKVHLKFIGGKAPYSYTLPPLVLPLHKAFIKKVWHYTYEFISRAGALIVIFIIVMWFLSISGPSGVIGPKALDNPVLLRQTWLSIIGNALSPLLSQIGIPWQFSAALVYGYIFKEVVLSTLALMYGVEEGGLIHAVKSFISLPSAIALIVFTTFYSPCIATLITEKQVVGLRLTVINTILQFLVALGLAYMAYHMALIASRLFV</sequence>
<dbReference type="CDD" id="cd01879">
    <property type="entry name" value="FeoB"/>
    <property type="match status" value="1"/>
</dbReference>
<accession>E1QSI0</accession>
<feature type="binding site" evidence="3">
    <location>
        <position position="26"/>
    </location>
    <ligand>
        <name>Mg(2+)</name>
        <dbReference type="ChEBI" id="CHEBI:18420"/>
        <label>2</label>
    </ligand>
</feature>
<dbReference type="GeneID" id="9752320"/>
<reference evidence="6 7" key="1">
    <citation type="journal article" date="2010" name="Stand. Genomic Sci.">
        <title>Complete genome sequence of Vulcanisaeta distributa type strain (IC-017).</title>
        <authorList>
            <person name="Mavromatis K."/>
            <person name="Sikorski J."/>
            <person name="Pabst E."/>
            <person name="Teshima H."/>
            <person name="Lapidus A."/>
            <person name="Lucas S."/>
            <person name="Nolan M."/>
            <person name="Glavina Del Rio T."/>
            <person name="Cheng J.F."/>
            <person name="Bruce D."/>
            <person name="Goodwin L."/>
            <person name="Pitluck S."/>
            <person name="Liolios K."/>
            <person name="Ivanova N."/>
            <person name="Mikhailova N."/>
            <person name="Pati A."/>
            <person name="Chen A."/>
            <person name="Palaniappan K."/>
            <person name="Land M."/>
            <person name="Hauser L."/>
            <person name="Chang Y.J."/>
            <person name="Jeffries C.D."/>
            <person name="Rohde M."/>
            <person name="Spring S."/>
            <person name="Goker M."/>
            <person name="Wirth R."/>
            <person name="Woyke T."/>
            <person name="Bristow J."/>
            <person name="Eisen J.A."/>
            <person name="Markowitz V."/>
            <person name="Hugenholtz P."/>
            <person name="Klenk H.P."/>
            <person name="Kyrpides N.C."/>
        </authorList>
    </citation>
    <scope>NUCLEOTIDE SEQUENCE [LARGE SCALE GENOMIC DNA]</scope>
    <source>
        <strain evidence="7">DSM 14429 / JCM 11212 / NBRC 100878 / IC-017</strain>
    </source>
</reference>
<gene>
    <name evidence="6" type="ordered locus">Vdis_1387</name>
</gene>
<dbReference type="GO" id="GO:0046872">
    <property type="term" value="F:metal ion binding"/>
    <property type="evidence" value="ECO:0007669"/>
    <property type="project" value="UniProtKB-KW"/>
</dbReference>
<proteinExistence type="predicted"/>
<dbReference type="NCBIfam" id="TIGR00437">
    <property type="entry name" value="feoB"/>
    <property type="match status" value="1"/>
</dbReference>
<dbReference type="PANTHER" id="PTHR43185">
    <property type="entry name" value="FERROUS IRON TRANSPORT PROTEIN B"/>
    <property type="match status" value="1"/>
</dbReference>
<dbReference type="Pfam" id="PF07670">
    <property type="entry name" value="Gate"/>
    <property type="match status" value="2"/>
</dbReference>
<evidence type="ECO:0000256" key="4">
    <source>
        <dbReference type="SAM" id="Phobius"/>
    </source>
</evidence>
<keyword evidence="4" id="KW-0472">Membrane</keyword>
<protein>
    <recommendedName>
        <fullName evidence="1">Ferrous iron transport protein B</fullName>
    </recommendedName>
</protein>
<evidence type="ECO:0000313" key="6">
    <source>
        <dbReference type="EMBL" id="ADN50773.1"/>
    </source>
</evidence>
<dbReference type="InterPro" id="IPR005225">
    <property type="entry name" value="Small_GTP-bd"/>
</dbReference>
<dbReference type="RefSeq" id="WP_013336498.1">
    <property type="nucleotide sequence ID" value="NC_014537.1"/>
</dbReference>
<feature type="binding site" evidence="2">
    <location>
        <begin position="147"/>
        <end position="149"/>
    </location>
    <ligand>
        <name>GTP</name>
        <dbReference type="ChEBI" id="CHEBI:37565"/>
        <label>1</label>
    </ligand>
</feature>